<proteinExistence type="predicted"/>
<evidence type="ECO:0000313" key="5">
    <source>
        <dbReference type="Proteomes" id="UP000239907"/>
    </source>
</evidence>
<sequence length="429" mass="46756">MKLTKDEQAILGGSKGPEMAKLMKIQVVFGNTFGAEKLVDLGGAPHSNLYPGAPYLSSMIKMLDECATAGLKSYAPYTVNPRPYDCFNVQNNEKEMQIVYEGYPLQKELDWVHARLGAPDLNKRSCACYVKEVGNAPKPGTMVAWAESSAVNYGNSVLGIRTNRNGAGIDLISAITAKAPYFGLMTDEGRQAKWLVEVKTSKAPDWGVLGTAIGRKVVEDVPLVAGIDKYFEGSEVTEDNMHLLKAMGSATAASGAVGLYHVENLTPDAKEKGRKLLEEGYQTYVYDDAEEQKTIKTFDNLWPRKDGDPTAAFIGCPHNTLYEMKKWGKLVTEGLEKDGKEKTAIPVYMFCANVVKLQLIADDGELAGKMLKAGMIATPMCGVTWAGTKGFSDRVQGITNSAKTRNYSSIRYFPDQTLVDIIVSGKVPS</sequence>
<comment type="caution">
    <text evidence="4">The sequence shown here is derived from an EMBL/GenBank/DDBJ whole genome shotgun (WGS) entry which is preliminary data.</text>
</comment>
<evidence type="ECO:0000256" key="1">
    <source>
        <dbReference type="ARBA" id="ARBA00023004"/>
    </source>
</evidence>
<name>A0A2S7U5K5_9BACT</name>
<feature type="domain" description="Phosphomevalonate dehydratase large subunit-like" evidence="3">
    <location>
        <begin position="1"/>
        <end position="408"/>
    </location>
</feature>
<protein>
    <recommendedName>
        <fullName evidence="3">Phosphomevalonate dehydratase large subunit-like domain-containing protein</fullName>
    </recommendedName>
</protein>
<dbReference type="AlphaFoldDB" id="A0A2S7U5K5"/>
<organism evidence="4 5">
    <name type="scientific">Rubritalea profundi</name>
    <dbReference type="NCBI Taxonomy" id="1658618"/>
    <lineage>
        <taxon>Bacteria</taxon>
        <taxon>Pseudomonadati</taxon>
        <taxon>Verrucomicrobiota</taxon>
        <taxon>Verrucomicrobiia</taxon>
        <taxon>Verrucomicrobiales</taxon>
        <taxon>Rubritaleaceae</taxon>
        <taxon>Rubritalea</taxon>
    </lineage>
</organism>
<evidence type="ECO:0000313" key="4">
    <source>
        <dbReference type="EMBL" id="PQJ30295.1"/>
    </source>
</evidence>
<dbReference type="GO" id="GO:0016829">
    <property type="term" value="F:lyase activity"/>
    <property type="evidence" value="ECO:0007669"/>
    <property type="project" value="UniProtKB-KW"/>
</dbReference>
<dbReference type="Proteomes" id="UP000239907">
    <property type="component" value="Unassembled WGS sequence"/>
</dbReference>
<dbReference type="EMBL" id="MQWA01000001">
    <property type="protein sequence ID" value="PQJ30295.1"/>
    <property type="molecule type" value="Genomic_DNA"/>
</dbReference>
<accession>A0A2S7U5K5</accession>
<keyword evidence="1" id="KW-0408">Iron</keyword>
<reference evidence="4 5" key="1">
    <citation type="submission" date="2016-12" db="EMBL/GenBank/DDBJ databases">
        <title>Study of bacterial adaptation to deep sea.</title>
        <authorList>
            <person name="Song J."/>
            <person name="Yoshizawa S."/>
            <person name="Kogure K."/>
        </authorList>
    </citation>
    <scope>NUCLEOTIDE SEQUENCE [LARGE SCALE GENOMIC DNA]</scope>
    <source>
        <strain evidence="4 5">SAORIC-165</strain>
    </source>
</reference>
<dbReference type="PANTHER" id="PTHR36577">
    <property type="entry name" value="DUF521 DOMAIN PROTEIN (AFU_ORTHOLOGUE AFUA_6G00490)"/>
    <property type="match status" value="1"/>
</dbReference>
<keyword evidence="2" id="KW-0456">Lyase</keyword>
<dbReference type="Pfam" id="PF04412">
    <property type="entry name" value="AcnX"/>
    <property type="match status" value="1"/>
</dbReference>
<dbReference type="PANTHER" id="PTHR36577:SF3">
    <property type="entry name" value="DUF521 DOMAIN PROTEIN (AFU_ORTHOLOGUE AFUA_6G00490)"/>
    <property type="match status" value="1"/>
</dbReference>
<keyword evidence="5" id="KW-1185">Reference proteome</keyword>
<evidence type="ECO:0000259" key="3">
    <source>
        <dbReference type="Pfam" id="PF04412"/>
    </source>
</evidence>
<dbReference type="InterPro" id="IPR007506">
    <property type="entry name" value="PMDh-L-like_dom"/>
</dbReference>
<evidence type="ECO:0000256" key="2">
    <source>
        <dbReference type="ARBA" id="ARBA00023239"/>
    </source>
</evidence>
<gene>
    <name evidence="4" type="ORF">BSZ32_08080</name>
</gene>